<feature type="region of interest" description="Disordered" evidence="1">
    <location>
        <begin position="26"/>
        <end position="108"/>
    </location>
</feature>
<proteinExistence type="predicted"/>
<organism evidence="2 3">
    <name type="scientific">Cladonia borealis</name>
    <dbReference type="NCBI Taxonomy" id="184061"/>
    <lineage>
        <taxon>Eukaryota</taxon>
        <taxon>Fungi</taxon>
        <taxon>Dikarya</taxon>
        <taxon>Ascomycota</taxon>
        <taxon>Pezizomycotina</taxon>
        <taxon>Lecanoromycetes</taxon>
        <taxon>OSLEUM clade</taxon>
        <taxon>Lecanoromycetidae</taxon>
        <taxon>Lecanorales</taxon>
        <taxon>Lecanorineae</taxon>
        <taxon>Cladoniaceae</taxon>
        <taxon>Cladonia</taxon>
    </lineage>
</organism>
<comment type="caution">
    <text evidence="2">The sequence shown here is derived from an EMBL/GenBank/DDBJ whole genome shotgun (WGS) entry which is preliminary data.</text>
</comment>
<protein>
    <recommendedName>
        <fullName evidence="4">Peroxin/Ferlin domain-containing protein</fullName>
    </recommendedName>
</protein>
<keyword evidence="3" id="KW-1185">Reference proteome</keyword>
<dbReference type="EMBL" id="JAFEKC020000001">
    <property type="protein sequence ID" value="KAK0517410.1"/>
    <property type="molecule type" value="Genomic_DNA"/>
</dbReference>
<feature type="compositionally biased region" description="Basic and acidic residues" evidence="1">
    <location>
        <begin position="86"/>
        <end position="98"/>
    </location>
</feature>
<dbReference type="AlphaFoldDB" id="A0AA39VA40"/>
<feature type="region of interest" description="Disordered" evidence="1">
    <location>
        <begin position="405"/>
        <end position="488"/>
    </location>
</feature>
<reference evidence="2" key="1">
    <citation type="submission" date="2023-03" db="EMBL/GenBank/DDBJ databases">
        <title>Complete genome of Cladonia borealis.</title>
        <authorList>
            <person name="Park H."/>
        </authorList>
    </citation>
    <scope>NUCLEOTIDE SEQUENCE</scope>
    <source>
        <strain evidence="2">ANT050790</strain>
    </source>
</reference>
<dbReference type="Proteomes" id="UP001166286">
    <property type="component" value="Unassembled WGS sequence"/>
</dbReference>
<gene>
    <name evidence="2" type="ORF">JMJ35_000565</name>
</gene>
<accession>A0AA39VA40</accession>
<feature type="compositionally biased region" description="Basic and acidic residues" evidence="1">
    <location>
        <begin position="32"/>
        <end position="47"/>
    </location>
</feature>
<feature type="compositionally biased region" description="Low complexity" evidence="1">
    <location>
        <begin position="50"/>
        <end position="63"/>
    </location>
</feature>
<evidence type="ECO:0008006" key="4">
    <source>
        <dbReference type="Google" id="ProtNLM"/>
    </source>
</evidence>
<sequence>MSVFGIERSQTIASNNYDHAINLVDTTQPKETSLERTSEDTAAELRRSRSGTLLTRTGTGTLRKQLAQRKYAKYQEEREDSPGPEDGGRTGRLRDKIPFKPKKKRSKSKEPVDSFIDVLYENQRGAFFCGIPLYSSNSLLNLDPASWQTANFQDSAVNITNFQLPDPSWVWDWKTWYVDMSRDVDELGWEYSFSFNKLYAWHGNHPWWTSFVRRRRWLRRRIRIHHHVSDVKQLSMSQAHMLTEDYFTIHAANRRPSRESSPNRSSVVTAPRSDEDEDDSGEITNVTALMTALKKAMVDREKIAAVTAFLEQGGDELYFLPDYMPKIMEDFIYQSSRRQLQNLLLQTLDDATRSQEQDEGKGKGKEVSDSDLAGRKRKIDNLLKAVHAAGVHVNDQEYWSDLRARATSSENDPTPETHALDATQPAAVDGDGPHSHSEDDGTNVRDEIKGIPEEAHVSEEPRIGFHTPTYDADDQSNTGEQDKGKGKA</sequence>
<feature type="compositionally biased region" description="Basic and acidic residues" evidence="1">
    <location>
        <begin position="431"/>
        <end position="463"/>
    </location>
</feature>
<name>A0AA39VA40_9LECA</name>
<feature type="region of interest" description="Disordered" evidence="1">
    <location>
        <begin position="253"/>
        <end position="282"/>
    </location>
</feature>
<feature type="region of interest" description="Disordered" evidence="1">
    <location>
        <begin position="352"/>
        <end position="372"/>
    </location>
</feature>
<evidence type="ECO:0000256" key="1">
    <source>
        <dbReference type="SAM" id="MobiDB-lite"/>
    </source>
</evidence>
<evidence type="ECO:0000313" key="2">
    <source>
        <dbReference type="EMBL" id="KAK0517410.1"/>
    </source>
</evidence>
<evidence type="ECO:0000313" key="3">
    <source>
        <dbReference type="Proteomes" id="UP001166286"/>
    </source>
</evidence>